<sequence>MNLLNADVVENILDSYDHWWPRDFCRLALVSSVWLQPVRKHLYACPDLSSYRSCHLLARTLQENRDVIPLVRGLDIRPESPSSWRHDEEGEHIRGVCPGAPRLLALVNLERLTLSGDLAFSAHHYLRMITSPQSLKSLSIVCRAPQKPLSVQKQTFAWDGELALRFHMLQTLTLDGLLLDVDDMHYDSEIASDRDASAAVRGCTLKELRLRQVDFTDNSGWLCALLGGPGSWCQLRSFTFTTQLCSWRNLNNFFSVLACVHDSLEQLSFYTRAIDLAAAAEDEFGDMRPLHRLRSLKTCYHLLLSENFFLVSANVETLEVVGVFELFHMLDWADYIRCNRFPNLRSLVVNMTESVRLRDVDNSHRVFGTLMDVCKDHGIELKFVR</sequence>
<dbReference type="Proteomes" id="UP000757232">
    <property type="component" value="Unassembled WGS sequence"/>
</dbReference>
<protein>
    <submittedName>
        <fullName evidence="1">Uncharacterized protein</fullName>
    </submittedName>
</protein>
<reference evidence="1" key="1">
    <citation type="submission" date="2016-06" db="EMBL/GenBank/DDBJ databases">
        <title>Draft Genome sequence of the fungus Inonotus baumii.</title>
        <authorList>
            <person name="Zhu H."/>
            <person name="Lin W."/>
        </authorList>
    </citation>
    <scope>NUCLEOTIDE SEQUENCE</scope>
    <source>
        <strain evidence="1">821</strain>
    </source>
</reference>
<proteinExistence type="predicted"/>
<comment type="caution">
    <text evidence="1">The sequence shown here is derived from an EMBL/GenBank/DDBJ whole genome shotgun (WGS) entry which is preliminary data.</text>
</comment>
<accession>A0A9Q5N7Z0</accession>
<organism evidence="1 2">
    <name type="scientific">Sanghuangporus baumii</name>
    <name type="common">Phellinus baumii</name>
    <dbReference type="NCBI Taxonomy" id="108892"/>
    <lineage>
        <taxon>Eukaryota</taxon>
        <taxon>Fungi</taxon>
        <taxon>Dikarya</taxon>
        <taxon>Basidiomycota</taxon>
        <taxon>Agaricomycotina</taxon>
        <taxon>Agaricomycetes</taxon>
        <taxon>Hymenochaetales</taxon>
        <taxon>Hymenochaetaceae</taxon>
        <taxon>Sanghuangporus</taxon>
    </lineage>
</organism>
<name>A0A9Q5N7Z0_SANBA</name>
<dbReference type="OrthoDB" id="3251638at2759"/>
<evidence type="ECO:0000313" key="1">
    <source>
        <dbReference type="EMBL" id="OCB87123.1"/>
    </source>
</evidence>
<dbReference type="EMBL" id="LNZH02000195">
    <property type="protein sequence ID" value="OCB87123.1"/>
    <property type="molecule type" value="Genomic_DNA"/>
</dbReference>
<evidence type="ECO:0000313" key="2">
    <source>
        <dbReference type="Proteomes" id="UP000757232"/>
    </source>
</evidence>
<keyword evidence="2" id="KW-1185">Reference proteome</keyword>
<gene>
    <name evidence="1" type="ORF">A7U60_g5858</name>
</gene>
<dbReference type="AlphaFoldDB" id="A0A9Q5N7Z0"/>